<dbReference type="AlphaFoldDB" id="A0A8H5UCE5"/>
<feature type="compositionally biased region" description="Low complexity" evidence="1">
    <location>
        <begin position="158"/>
        <end position="173"/>
    </location>
</feature>
<dbReference type="Proteomes" id="UP000562682">
    <property type="component" value="Unassembled WGS sequence"/>
</dbReference>
<evidence type="ECO:0000256" key="1">
    <source>
        <dbReference type="SAM" id="MobiDB-lite"/>
    </source>
</evidence>
<feature type="region of interest" description="Disordered" evidence="1">
    <location>
        <begin position="158"/>
        <end position="187"/>
    </location>
</feature>
<dbReference type="EMBL" id="JAAOAK010000127">
    <property type="protein sequence ID" value="KAF5687924.1"/>
    <property type="molecule type" value="Genomic_DNA"/>
</dbReference>
<gene>
    <name evidence="2" type="ORF">FDENT_5214</name>
</gene>
<protein>
    <submittedName>
        <fullName evidence="2">Uncharacterized protein</fullName>
    </submittedName>
</protein>
<organism evidence="2 3">
    <name type="scientific">Fusarium denticulatum</name>
    <dbReference type="NCBI Taxonomy" id="48507"/>
    <lineage>
        <taxon>Eukaryota</taxon>
        <taxon>Fungi</taxon>
        <taxon>Dikarya</taxon>
        <taxon>Ascomycota</taxon>
        <taxon>Pezizomycotina</taxon>
        <taxon>Sordariomycetes</taxon>
        <taxon>Hypocreomycetidae</taxon>
        <taxon>Hypocreales</taxon>
        <taxon>Nectriaceae</taxon>
        <taxon>Fusarium</taxon>
        <taxon>Fusarium fujikuroi species complex</taxon>
    </lineage>
</organism>
<proteinExistence type="predicted"/>
<comment type="caution">
    <text evidence="2">The sequence shown here is derived from an EMBL/GenBank/DDBJ whole genome shotgun (WGS) entry which is preliminary data.</text>
</comment>
<accession>A0A8H5UCE5</accession>
<evidence type="ECO:0000313" key="2">
    <source>
        <dbReference type="EMBL" id="KAF5687924.1"/>
    </source>
</evidence>
<evidence type="ECO:0000313" key="3">
    <source>
        <dbReference type="Proteomes" id="UP000562682"/>
    </source>
</evidence>
<sequence length="289" mass="32945">MSDDYLDFRPIGKRQGRFHLAEPVNASSTASRRPHVRAYLEYMYPDLGYTLAGKWESANREICRTYYFKNVNKVPAPVFDFLVDHDVWETFFDEIKSKMAGKSLFKIPKWPFKMTSEMMQNDQPSSREYTEYLKDFMRHKRKQAKRESWVSDISANAARSDPSSSSVPQVPLPALNPTLSVSQPPSTLPHEINVETLATSLPPHLSEHQQRQWFWELVGGNSTFRLPIIGPFQMKLPPHILLNTCVTGPDLQRIKSALLPRGSTLKVEISTEDESDDGLSVVLTLGFAK</sequence>
<reference evidence="2 3" key="1">
    <citation type="submission" date="2020-05" db="EMBL/GenBank/DDBJ databases">
        <title>Identification and distribution of gene clusters putatively required for synthesis of sphingolipid metabolism inhibitors in phylogenetically diverse species of the filamentous fungus Fusarium.</title>
        <authorList>
            <person name="Kim H.-S."/>
            <person name="Busman M."/>
            <person name="Brown D.W."/>
            <person name="Divon H."/>
            <person name="Uhlig S."/>
            <person name="Proctor R.H."/>
        </authorList>
    </citation>
    <scope>NUCLEOTIDE SEQUENCE [LARGE SCALE GENOMIC DNA]</scope>
    <source>
        <strain evidence="2 3">NRRL 25311</strain>
    </source>
</reference>
<name>A0A8H5UCE5_9HYPO</name>
<keyword evidence="3" id="KW-1185">Reference proteome</keyword>